<dbReference type="PANTHER" id="PTHR11727:SF7">
    <property type="entry name" value="DIMETHYLADENOSINE TRANSFERASE-RELATED"/>
    <property type="match status" value="1"/>
</dbReference>
<dbReference type="RefSeq" id="WP_249242804.1">
    <property type="nucleotide sequence ID" value="NZ_CP096649.1"/>
</dbReference>
<dbReference type="HAMAP" id="MF_00607">
    <property type="entry name" value="16SrRNA_methyltr_A"/>
    <property type="match status" value="1"/>
</dbReference>
<feature type="binding site" evidence="7 8">
    <location>
        <position position="103"/>
    </location>
    <ligand>
        <name>S-adenosyl-L-methionine</name>
        <dbReference type="ChEBI" id="CHEBI:59789"/>
    </ligand>
</feature>
<dbReference type="GO" id="GO:0005829">
    <property type="term" value="C:cytosol"/>
    <property type="evidence" value="ECO:0007669"/>
    <property type="project" value="TreeGrafter"/>
</dbReference>
<dbReference type="Proteomes" id="UP000831151">
    <property type="component" value="Chromosome"/>
</dbReference>
<dbReference type="GO" id="GO:0003723">
    <property type="term" value="F:RNA binding"/>
    <property type="evidence" value="ECO:0007669"/>
    <property type="project" value="UniProtKB-UniRule"/>
</dbReference>
<feature type="binding site" evidence="7 8">
    <location>
        <position position="125"/>
    </location>
    <ligand>
        <name>S-adenosyl-L-methionine</name>
        <dbReference type="ChEBI" id="CHEBI:59789"/>
    </ligand>
</feature>
<protein>
    <recommendedName>
        <fullName evidence="7">Ribosomal RNA small subunit methyltransferase A</fullName>
        <ecNumber evidence="7">2.1.1.182</ecNumber>
    </recommendedName>
    <alternativeName>
        <fullName evidence="7">16S rRNA (adenine(1518)-N(6)/adenine(1519)-N(6))-dimethyltransferase</fullName>
    </alternativeName>
    <alternativeName>
        <fullName evidence="7">16S rRNA dimethyladenosine transferase</fullName>
    </alternativeName>
    <alternativeName>
        <fullName evidence="7">16S rRNA dimethylase</fullName>
    </alternativeName>
    <alternativeName>
        <fullName evidence="7">S-adenosylmethionine-6-N', N'-adenosyl(rRNA) dimethyltransferase</fullName>
    </alternativeName>
</protein>
<evidence type="ECO:0000256" key="2">
    <source>
        <dbReference type="ARBA" id="ARBA00022552"/>
    </source>
</evidence>
<keyword evidence="11" id="KW-1185">Reference proteome</keyword>
<dbReference type="PROSITE" id="PS01131">
    <property type="entry name" value="RRNA_A_DIMETH"/>
    <property type="match status" value="1"/>
</dbReference>
<organism evidence="10 11">
    <name type="scientific">Fenollaria massiliensis</name>
    <dbReference type="NCBI Taxonomy" id="938288"/>
    <lineage>
        <taxon>Bacteria</taxon>
        <taxon>Bacillati</taxon>
        <taxon>Bacillota</taxon>
        <taxon>Clostridia</taxon>
        <taxon>Eubacteriales</taxon>
        <taxon>Fenollaria</taxon>
    </lineage>
</organism>
<dbReference type="Gene3D" id="1.10.8.100">
    <property type="entry name" value="Ribosomal RNA adenine dimethylase-like, domain 2"/>
    <property type="match status" value="1"/>
</dbReference>
<dbReference type="InterPro" id="IPR029063">
    <property type="entry name" value="SAM-dependent_MTases_sf"/>
</dbReference>
<reference evidence="10" key="1">
    <citation type="submission" date="2022-04" db="EMBL/GenBank/DDBJ databases">
        <title>Complete genome sequences of Ezakiella coagulans and Fenollaria massiliensis.</title>
        <authorList>
            <person name="France M.T."/>
            <person name="Clifford J."/>
            <person name="Narina S."/>
            <person name="Rutt L."/>
            <person name="Ravel J."/>
        </authorList>
    </citation>
    <scope>NUCLEOTIDE SEQUENCE</scope>
    <source>
        <strain evidence="10">C0061C2</strain>
    </source>
</reference>
<dbReference type="GO" id="GO:0052908">
    <property type="term" value="F:16S rRNA (adenine(1518)-N(6)/adenine(1519)-N(6))-dimethyltransferase activity"/>
    <property type="evidence" value="ECO:0007669"/>
    <property type="project" value="UniProtKB-EC"/>
</dbReference>
<dbReference type="InterPro" id="IPR001737">
    <property type="entry name" value="KsgA/Erm"/>
</dbReference>
<gene>
    <name evidence="7 10" type="primary">rsmA</name>
    <name evidence="7" type="synonym">ksgA</name>
    <name evidence="10" type="ORF">M1R53_01285</name>
</gene>
<evidence type="ECO:0000313" key="10">
    <source>
        <dbReference type="EMBL" id="UQK59334.1"/>
    </source>
</evidence>
<proteinExistence type="inferred from homology"/>
<evidence type="ECO:0000256" key="8">
    <source>
        <dbReference type="PROSITE-ProRule" id="PRU01026"/>
    </source>
</evidence>
<comment type="similarity">
    <text evidence="7">Belongs to the class I-like SAM-binding methyltransferase superfamily. rRNA adenine N(6)-methyltransferase family. RsmA subfamily.</text>
</comment>
<feature type="binding site" evidence="7 8">
    <location>
        <position position="78"/>
    </location>
    <ligand>
        <name>S-adenosyl-L-methionine</name>
        <dbReference type="ChEBI" id="CHEBI:59789"/>
    </ligand>
</feature>
<sequence length="286" mass="32081">MTEKGLYSIARLKELQESFGFEFKKALGQNFLIDGNIIRKIAEESGITKDTTVMEIGPGIGTLTEELAKHAKKVIAFELDESLREIHKETLGPYDNAHVIYKDFMDASEDEIKSLTGGAFKVCANLPYYVTTPILTFLLESKLEIDSITVMVQKEVAQRIVADEKSKDYGSISVFTRAYGDARIAFNVSKDCFYPKPKVDSAVLYIKKKKKDLANEELFLKIIRASFMKRRKTLANALFNSEVGIDKKDTVDALKAIGKGENARAEELSFDDFVNITKDLEGIYGK</sequence>
<feature type="binding site" evidence="7 8">
    <location>
        <position position="32"/>
    </location>
    <ligand>
        <name>S-adenosyl-L-methionine</name>
        <dbReference type="ChEBI" id="CHEBI:59789"/>
    </ligand>
</feature>
<dbReference type="SUPFAM" id="SSF53335">
    <property type="entry name" value="S-adenosyl-L-methionine-dependent methyltransferases"/>
    <property type="match status" value="1"/>
</dbReference>
<dbReference type="PANTHER" id="PTHR11727">
    <property type="entry name" value="DIMETHYLADENOSINE TRANSFERASE"/>
    <property type="match status" value="1"/>
</dbReference>
<dbReference type="EC" id="2.1.1.182" evidence="7"/>
<dbReference type="EMBL" id="CP096649">
    <property type="protein sequence ID" value="UQK59334.1"/>
    <property type="molecule type" value="Genomic_DNA"/>
</dbReference>
<comment type="catalytic activity">
    <reaction evidence="7">
        <text>adenosine(1518)/adenosine(1519) in 16S rRNA + 4 S-adenosyl-L-methionine = N(6)-dimethyladenosine(1518)/N(6)-dimethyladenosine(1519) in 16S rRNA + 4 S-adenosyl-L-homocysteine + 4 H(+)</text>
        <dbReference type="Rhea" id="RHEA:19609"/>
        <dbReference type="Rhea" id="RHEA-COMP:10232"/>
        <dbReference type="Rhea" id="RHEA-COMP:10233"/>
        <dbReference type="ChEBI" id="CHEBI:15378"/>
        <dbReference type="ChEBI" id="CHEBI:57856"/>
        <dbReference type="ChEBI" id="CHEBI:59789"/>
        <dbReference type="ChEBI" id="CHEBI:74411"/>
        <dbReference type="ChEBI" id="CHEBI:74493"/>
        <dbReference type="EC" id="2.1.1.182"/>
    </reaction>
</comment>
<accession>A0A9E7IVW3</accession>
<dbReference type="KEGG" id="fms:M1R53_01285"/>
<feature type="binding site" evidence="7 8">
    <location>
        <position position="30"/>
    </location>
    <ligand>
        <name>S-adenosyl-L-methionine</name>
        <dbReference type="ChEBI" id="CHEBI:59789"/>
    </ligand>
</feature>
<dbReference type="PROSITE" id="PS51689">
    <property type="entry name" value="SAM_RNA_A_N6_MT"/>
    <property type="match status" value="1"/>
</dbReference>
<dbReference type="InterPro" id="IPR011530">
    <property type="entry name" value="rRNA_adenine_dimethylase"/>
</dbReference>
<evidence type="ECO:0000256" key="1">
    <source>
        <dbReference type="ARBA" id="ARBA00022490"/>
    </source>
</evidence>
<dbReference type="AlphaFoldDB" id="A0A9E7IVW3"/>
<keyword evidence="4 7" id="KW-0808">Transferase</keyword>
<keyword evidence="6 7" id="KW-0694">RNA-binding</keyword>
<evidence type="ECO:0000256" key="5">
    <source>
        <dbReference type="ARBA" id="ARBA00022691"/>
    </source>
</evidence>
<evidence type="ECO:0000259" key="9">
    <source>
        <dbReference type="SMART" id="SM00650"/>
    </source>
</evidence>
<dbReference type="InterPro" id="IPR020598">
    <property type="entry name" value="rRNA_Ade_methylase_Trfase_N"/>
</dbReference>
<dbReference type="InterPro" id="IPR020596">
    <property type="entry name" value="rRNA_Ade_Mease_Trfase_CS"/>
</dbReference>
<evidence type="ECO:0000256" key="6">
    <source>
        <dbReference type="ARBA" id="ARBA00022884"/>
    </source>
</evidence>
<keyword evidence="3 7" id="KW-0489">Methyltransferase</keyword>
<name>A0A9E7IVW3_9FIRM</name>
<comment type="subcellular location">
    <subcellularLocation>
        <location evidence="7">Cytoplasm</location>
    </subcellularLocation>
</comment>
<evidence type="ECO:0000256" key="3">
    <source>
        <dbReference type="ARBA" id="ARBA00022603"/>
    </source>
</evidence>
<evidence type="ECO:0000256" key="4">
    <source>
        <dbReference type="ARBA" id="ARBA00022679"/>
    </source>
</evidence>
<keyword evidence="2 7" id="KW-0698">rRNA processing</keyword>
<dbReference type="FunFam" id="3.40.50.150:FF:000023">
    <property type="entry name" value="Ribosomal RNA small subunit methyltransferase A"/>
    <property type="match status" value="1"/>
</dbReference>
<comment type="function">
    <text evidence="7">Specifically dimethylates two adjacent adenosines (A1518 and A1519) in the loop of a conserved hairpin near the 3'-end of 16S rRNA in the 30S particle. May play a critical role in biogenesis of 30S subunits.</text>
</comment>
<dbReference type="Pfam" id="PF00398">
    <property type="entry name" value="RrnaAD"/>
    <property type="match status" value="1"/>
</dbReference>
<keyword evidence="1 7" id="KW-0963">Cytoplasm</keyword>
<feature type="domain" description="Ribosomal RNA adenine methylase transferase N-terminal" evidence="9">
    <location>
        <begin position="37"/>
        <end position="210"/>
    </location>
</feature>
<dbReference type="SMART" id="SM00650">
    <property type="entry name" value="rADc"/>
    <property type="match status" value="1"/>
</dbReference>
<dbReference type="NCBIfam" id="TIGR00755">
    <property type="entry name" value="ksgA"/>
    <property type="match status" value="1"/>
</dbReference>
<dbReference type="InterPro" id="IPR023165">
    <property type="entry name" value="rRNA_Ade_diMease-like_C"/>
</dbReference>
<evidence type="ECO:0000256" key="7">
    <source>
        <dbReference type="HAMAP-Rule" id="MF_00607"/>
    </source>
</evidence>
<feature type="binding site" evidence="7 8">
    <location>
        <position position="57"/>
    </location>
    <ligand>
        <name>S-adenosyl-L-methionine</name>
        <dbReference type="ChEBI" id="CHEBI:59789"/>
    </ligand>
</feature>
<evidence type="ECO:0000313" key="11">
    <source>
        <dbReference type="Proteomes" id="UP000831151"/>
    </source>
</evidence>
<keyword evidence="5 7" id="KW-0949">S-adenosyl-L-methionine</keyword>
<dbReference type="Gene3D" id="3.40.50.150">
    <property type="entry name" value="Vaccinia Virus protein VP39"/>
    <property type="match status" value="1"/>
</dbReference>